<dbReference type="FunFam" id="3.40.50.2300:FF:000121">
    <property type="entry name" value="Sensor histidine kinase RcsC"/>
    <property type="match status" value="1"/>
</dbReference>
<feature type="domain" description="Response regulatory" evidence="26">
    <location>
        <begin position="182"/>
        <end position="298"/>
    </location>
</feature>
<dbReference type="Pfam" id="PF00211">
    <property type="entry name" value="Guanylate_cyc"/>
    <property type="match status" value="1"/>
</dbReference>
<dbReference type="SMART" id="SM00448">
    <property type="entry name" value="REC"/>
    <property type="match status" value="1"/>
</dbReference>
<evidence type="ECO:0000256" key="23">
    <source>
        <dbReference type="PROSITE-ProRule" id="PRU00169"/>
    </source>
</evidence>
<keyword evidence="13" id="KW-0067">ATP-binding</keyword>
<dbReference type="GO" id="GO:0004383">
    <property type="term" value="F:guanylate cyclase activity"/>
    <property type="evidence" value="ECO:0007669"/>
    <property type="project" value="TreeGrafter"/>
</dbReference>
<comment type="similarity">
    <text evidence="24">Belongs to the adenylyl cyclase class-4/guanylyl cyclase family.</text>
</comment>
<protein>
    <recommendedName>
        <fullName evidence="6">Adenylate cyclase</fullName>
        <ecNumber evidence="5">2.7.13.3</ecNumber>
        <ecNumber evidence="4">4.6.1.1</ecNumber>
    </recommendedName>
    <alternativeName>
        <fullName evidence="20">ATP pyrophosphate-lyase</fullName>
    </alternativeName>
    <alternativeName>
        <fullName evidence="21">Adenylyl cyclase</fullName>
    </alternativeName>
</protein>
<dbReference type="GO" id="GO:0007168">
    <property type="term" value="P:receptor guanylyl cyclase signaling pathway"/>
    <property type="evidence" value="ECO:0007669"/>
    <property type="project" value="TreeGrafter"/>
</dbReference>
<evidence type="ECO:0000256" key="6">
    <source>
        <dbReference type="ARBA" id="ARBA00021420"/>
    </source>
</evidence>
<evidence type="ECO:0000256" key="24">
    <source>
        <dbReference type="RuleBase" id="RU000405"/>
    </source>
</evidence>
<dbReference type="Proteomes" id="UP000663720">
    <property type="component" value="Chromosome"/>
</dbReference>
<dbReference type="PROSITE" id="PS00452">
    <property type="entry name" value="GUANYLATE_CYCLASE_1"/>
    <property type="match status" value="1"/>
</dbReference>
<keyword evidence="15" id="KW-1133">Transmembrane helix</keyword>
<dbReference type="InterPro" id="IPR036097">
    <property type="entry name" value="HisK_dim/P_sf"/>
</dbReference>
<gene>
    <name evidence="28" type="ORF">dnl_04930</name>
</gene>
<evidence type="ECO:0000256" key="14">
    <source>
        <dbReference type="ARBA" id="ARBA00022842"/>
    </source>
</evidence>
<evidence type="ECO:0000256" key="12">
    <source>
        <dbReference type="ARBA" id="ARBA00022777"/>
    </source>
</evidence>
<dbReference type="GO" id="GO:0005886">
    <property type="term" value="C:plasma membrane"/>
    <property type="evidence" value="ECO:0007669"/>
    <property type="project" value="UniProtKB-ARBA"/>
</dbReference>
<evidence type="ECO:0000256" key="4">
    <source>
        <dbReference type="ARBA" id="ARBA00012201"/>
    </source>
</evidence>
<evidence type="ECO:0000256" key="20">
    <source>
        <dbReference type="ARBA" id="ARBA00032597"/>
    </source>
</evidence>
<feature type="modified residue" description="4-aspartylphosphate" evidence="23">
    <location>
        <position position="231"/>
    </location>
</feature>
<evidence type="ECO:0000256" key="17">
    <source>
        <dbReference type="ARBA" id="ARBA00023012"/>
    </source>
</evidence>
<dbReference type="InterPro" id="IPR050401">
    <property type="entry name" value="Cyclic_nucleotide_synthase"/>
</dbReference>
<dbReference type="GO" id="GO:0000155">
    <property type="term" value="F:phosphorelay sensor kinase activity"/>
    <property type="evidence" value="ECO:0007669"/>
    <property type="project" value="InterPro"/>
</dbReference>
<dbReference type="InterPro" id="IPR029787">
    <property type="entry name" value="Nucleotide_cyclase"/>
</dbReference>
<evidence type="ECO:0000256" key="16">
    <source>
        <dbReference type="ARBA" id="ARBA00022998"/>
    </source>
</evidence>
<evidence type="ECO:0000256" key="11">
    <source>
        <dbReference type="ARBA" id="ARBA00022741"/>
    </source>
</evidence>
<dbReference type="AlphaFoldDB" id="A0A975B3U5"/>
<dbReference type="Gene3D" id="3.30.70.1230">
    <property type="entry name" value="Nucleotide cyclase"/>
    <property type="match status" value="1"/>
</dbReference>
<evidence type="ECO:0000259" key="27">
    <source>
        <dbReference type="PROSITE" id="PS50125"/>
    </source>
</evidence>
<dbReference type="CDD" id="cd07302">
    <property type="entry name" value="CHD"/>
    <property type="match status" value="1"/>
</dbReference>
<dbReference type="Pfam" id="PF00512">
    <property type="entry name" value="HisKA"/>
    <property type="match status" value="1"/>
</dbReference>
<dbReference type="SUPFAM" id="SSF55073">
    <property type="entry name" value="Nucleotide cyclase"/>
    <property type="match status" value="1"/>
</dbReference>
<dbReference type="SUPFAM" id="SSF47384">
    <property type="entry name" value="Homodimeric domain of signal transducing histidine kinase"/>
    <property type="match status" value="1"/>
</dbReference>
<dbReference type="SMART" id="SM00388">
    <property type="entry name" value="HisKA"/>
    <property type="match status" value="1"/>
</dbReference>
<keyword evidence="9" id="KW-0812">Transmembrane</keyword>
<dbReference type="CDD" id="cd00082">
    <property type="entry name" value="HisKA"/>
    <property type="match status" value="1"/>
</dbReference>
<dbReference type="PROSITE" id="PS50110">
    <property type="entry name" value="RESPONSE_REGULATORY"/>
    <property type="match status" value="1"/>
</dbReference>
<feature type="domain" description="Guanylate cyclase" evidence="27">
    <location>
        <begin position="352"/>
        <end position="479"/>
    </location>
</feature>
<comment type="catalytic activity">
    <reaction evidence="1">
        <text>ATP + protein L-histidine = ADP + protein N-phospho-L-histidine.</text>
        <dbReference type="EC" id="2.7.13.3"/>
    </reaction>
</comment>
<comment type="subunit">
    <text evidence="22">Homodimer. Can also exist as monomer.</text>
</comment>
<sequence length="534" mass="60514">MINNTDQKKQVSRLRHDLRTPLNAIIGYSEMILEDIEDSNLDYTESDNFNILNFIKNLKKIHATGTNMAAKVNEILDSEKIIDFETIGSQLYHEFQPYSDIVIQSSKVLINDSKNILEEDLIDDIEKIYSAIKNFMFQIDDFSKNVFIEKSSKSSPSQPAARLDNARKHSKDYDDKTTIHGGLLVVDDNEMNRDILCRHLERQGYMTIVAEDGYQALEMVKENQPDLVLLDIMMPGMDGYQVLQAVKENEESRAIPVIMISALDEMDSVVRCIEMGAEDYLPKPFDPVLLKARIGACLEKKRLRDMEQAYLKQLKLEQEKSERLLLNILPRQIAERLKQEETTISDNFEEATVLFIDIVGFTSLSSKISPKELVALLNTIFSAFDKLAESHGLEKIKTIGDAYMVVGGIPVPGLDHAENVADMALDVLDEIKRINNELNTDFKIRVGINTGPVVAGVIGTRKFSYDLWGETVNIASRMESHGITDCIQVSPETYKHLNKKFIFKERGMINIKGKGEMNTYLLTGRKKIMESGSI</sequence>
<dbReference type="GO" id="GO:0046872">
    <property type="term" value="F:metal ion binding"/>
    <property type="evidence" value="ECO:0007669"/>
    <property type="project" value="UniProtKB-KW"/>
</dbReference>
<dbReference type="Gene3D" id="3.40.50.2300">
    <property type="match status" value="1"/>
</dbReference>
<comment type="subcellular location">
    <subcellularLocation>
        <location evidence="3">Membrane</location>
    </subcellularLocation>
</comment>
<dbReference type="EC" id="2.7.13.3" evidence="5"/>
<dbReference type="GO" id="GO:0006171">
    <property type="term" value="P:cAMP biosynthetic process"/>
    <property type="evidence" value="ECO:0007669"/>
    <property type="project" value="UniProtKB-KW"/>
</dbReference>
<evidence type="ECO:0000256" key="9">
    <source>
        <dbReference type="ARBA" id="ARBA00022692"/>
    </source>
</evidence>
<evidence type="ECO:0000256" key="15">
    <source>
        <dbReference type="ARBA" id="ARBA00022989"/>
    </source>
</evidence>
<dbReference type="Gene3D" id="1.10.287.130">
    <property type="match status" value="1"/>
</dbReference>
<dbReference type="InterPro" id="IPR018297">
    <property type="entry name" value="A/G_cyclase_CS"/>
</dbReference>
<dbReference type="Pfam" id="PF00072">
    <property type="entry name" value="Response_reg"/>
    <property type="match status" value="1"/>
</dbReference>
<dbReference type="InterPro" id="IPR001789">
    <property type="entry name" value="Sig_transdc_resp-reg_receiver"/>
</dbReference>
<dbReference type="GO" id="GO:0004016">
    <property type="term" value="F:adenylate cyclase activity"/>
    <property type="evidence" value="ECO:0007669"/>
    <property type="project" value="UniProtKB-EC"/>
</dbReference>
<reference evidence="28" key="1">
    <citation type="journal article" date="2021" name="Microb. Physiol.">
        <title>Proteogenomic Insights into the Physiology of Marine, Sulfate-Reducing, Filamentous Desulfonema limicola and Desulfonema magnum.</title>
        <authorList>
            <person name="Schnaars V."/>
            <person name="Wohlbrand L."/>
            <person name="Scheve S."/>
            <person name="Hinrichs C."/>
            <person name="Reinhardt R."/>
            <person name="Rabus R."/>
        </authorList>
    </citation>
    <scope>NUCLEOTIDE SEQUENCE</scope>
    <source>
        <strain evidence="28">5ac10</strain>
    </source>
</reference>
<keyword evidence="8" id="KW-0808">Transferase</keyword>
<dbReference type="GO" id="GO:0005524">
    <property type="term" value="F:ATP binding"/>
    <property type="evidence" value="ECO:0007669"/>
    <property type="project" value="UniProtKB-KW"/>
</dbReference>
<dbReference type="RefSeq" id="WP_207690157.1">
    <property type="nucleotide sequence ID" value="NZ_CP061799.1"/>
</dbReference>
<keyword evidence="19 24" id="KW-0456">Lyase</keyword>
<accession>A0A975B3U5</accession>
<feature type="region of interest" description="Disordered" evidence="25">
    <location>
        <begin position="150"/>
        <end position="173"/>
    </location>
</feature>
<evidence type="ECO:0000256" key="7">
    <source>
        <dbReference type="ARBA" id="ARBA00022553"/>
    </source>
</evidence>
<keyword evidence="17" id="KW-0902">Two-component regulatory system</keyword>
<dbReference type="KEGG" id="dli:dnl_04930"/>
<evidence type="ECO:0000256" key="5">
    <source>
        <dbReference type="ARBA" id="ARBA00012438"/>
    </source>
</evidence>
<dbReference type="GO" id="GO:0001653">
    <property type="term" value="F:peptide receptor activity"/>
    <property type="evidence" value="ECO:0007669"/>
    <property type="project" value="TreeGrafter"/>
</dbReference>
<keyword evidence="7 23" id="KW-0597">Phosphoprotein</keyword>
<dbReference type="SMART" id="SM00044">
    <property type="entry name" value="CYCc"/>
    <property type="match status" value="1"/>
</dbReference>
<evidence type="ECO:0000256" key="1">
    <source>
        <dbReference type="ARBA" id="ARBA00000085"/>
    </source>
</evidence>
<dbReference type="InterPro" id="IPR001054">
    <property type="entry name" value="A/G_cyclase"/>
</dbReference>
<name>A0A975B3U5_9BACT</name>
<evidence type="ECO:0000256" key="22">
    <source>
        <dbReference type="ARBA" id="ARBA00064436"/>
    </source>
</evidence>
<evidence type="ECO:0000313" key="29">
    <source>
        <dbReference type="Proteomes" id="UP000663720"/>
    </source>
</evidence>
<evidence type="ECO:0000256" key="8">
    <source>
        <dbReference type="ARBA" id="ARBA00022679"/>
    </source>
</evidence>
<feature type="compositionally biased region" description="Basic and acidic residues" evidence="25">
    <location>
        <begin position="164"/>
        <end position="173"/>
    </location>
</feature>
<keyword evidence="29" id="KW-1185">Reference proteome</keyword>
<evidence type="ECO:0000259" key="26">
    <source>
        <dbReference type="PROSITE" id="PS50110"/>
    </source>
</evidence>
<evidence type="ECO:0000256" key="21">
    <source>
        <dbReference type="ARBA" id="ARBA00032637"/>
    </source>
</evidence>
<dbReference type="EC" id="4.6.1.1" evidence="4"/>
<dbReference type="PROSITE" id="PS50125">
    <property type="entry name" value="GUANYLATE_CYCLASE_2"/>
    <property type="match status" value="1"/>
</dbReference>
<evidence type="ECO:0000313" key="28">
    <source>
        <dbReference type="EMBL" id="QTA78273.1"/>
    </source>
</evidence>
<keyword evidence="12 28" id="KW-0418">Kinase</keyword>
<evidence type="ECO:0000256" key="25">
    <source>
        <dbReference type="SAM" id="MobiDB-lite"/>
    </source>
</evidence>
<evidence type="ECO:0000256" key="10">
    <source>
        <dbReference type="ARBA" id="ARBA00022723"/>
    </source>
</evidence>
<keyword evidence="10" id="KW-0479">Metal-binding</keyword>
<dbReference type="SUPFAM" id="SSF52172">
    <property type="entry name" value="CheY-like"/>
    <property type="match status" value="1"/>
</dbReference>
<evidence type="ECO:0000256" key="3">
    <source>
        <dbReference type="ARBA" id="ARBA00004370"/>
    </source>
</evidence>
<dbReference type="PANTHER" id="PTHR11920">
    <property type="entry name" value="GUANYLYL CYCLASE"/>
    <property type="match status" value="1"/>
</dbReference>
<proteinExistence type="inferred from homology"/>
<dbReference type="PANTHER" id="PTHR11920:SF335">
    <property type="entry name" value="GUANYLATE CYCLASE"/>
    <property type="match status" value="1"/>
</dbReference>
<keyword evidence="16" id="KW-0115">cAMP biosynthesis</keyword>
<comment type="catalytic activity">
    <reaction evidence="2">
        <text>ATP = 3',5'-cyclic AMP + diphosphate</text>
        <dbReference type="Rhea" id="RHEA:15389"/>
        <dbReference type="ChEBI" id="CHEBI:30616"/>
        <dbReference type="ChEBI" id="CHEBI:33019"/>
        <dbReference type="ChEBI" id="CHEBI:58165"/>
        <dbReference type="EC" id="4.6.1.1"/>
    </reaction>
</comment>
<evidence type="ECO:0000256" key="18">
    <source>
        <dbReference type="ARBA" id="ARBA00023136"/>
    </source>
</evidence>
<dbReference type="EMBL" id="CP061799">
    <property type="protein sequence ID" value="QTA78273.1"/>
    <property type="molecule type" value="Genomic_DNA"/>
</dbReference>
<keyword evidence="18" id="KW-0472">Membrane</keyword>
<keyword evidence="11" id="KW-0547">Nucleotide-binding</keyword>
<evidence type="ECO:0000256" key="19">
    <source>
        <dbReference type="ARBA" id="ARBA00023239"/>
    </source>
</evidence>
<dbReference type="FunFam" id="3.30.70.1230:FF:000033">
    <property type="entry name" value="Adenylate cyclase"/>
    <property type="match status" value="1"/>
</dbReference>
<organism evidence="28 29">
    <name type="scientific">Desulfonema limicola</name>
    <dbReference type="NCBI Taxonomy" id="45656"/>
    <lineage>
        <taxon>Bacteria</taxon>
        <taxon>Pseudomonadati</taxon>
        <taxon>Thermodesulfobacteriota</taxon>
        <taxon>Desulfobacteria</taxon>
        <taxon>Desulfobacterales</taxon>
        <taxon>Desulfococcaceae</taxon>
        <taxon>Desulfonema</taxon>
    </lineage>
</organism>
<dbReference type="InterPro" id="IPR003661">
    <property type="entry name" value="HisK_dim/P_dom"/>
</dbReference>
<evidence type="ECO:0000256" key="2">
    <source>
        <dbReference type="ARBA" id="ARBA00001593"/>
    </source>
</evidence>
<dbReference type="InterPro" id="IPR011006">
    <property type="entry name" value="CheY-like_superfamily"/>
</dbReference>
<evidence type="ECO:0000256" key="13">
    <source>
        <dbReference type="ARBA" id="ARBA00022840"/>
    </source>
</evidence>
<keyword evidence="14" id="KW-0460">Magnesium</keyword>